<evidence type="ECO:0000313" key="2">
    <source>
        <dbReference type="Proteomes" id="UP000265848"/>
    </source>
</evidence>
<comment type="caution">
    <text evidence="1">The sequence shown here is derived from an EMBL/GenBank/DDBJ whole genome shotgun (WGS) entry which is preliminary data.</text>
</comment>
<evidence type="ECO:0000313" key="1">
    <source>
        <dbReference type="EMBL" id="RII37781.1"/>
    </source>
</evidence>
<dbReference type="Pfam" id="PF06299">
    <property type="entry name" value="DUF1045"/>
    <property type="match status" value="1"/>
</dbReference>
<dbReference type="Gene3D" id="3.90.1140.10">
    <property type="entry name" value="Cyclic phosphodiesterase"/>
    <property type="match status" value="1"/>
</dbReference>
<keyword evidence="2" id="KW-1185">Reference proteome</keyword>
<dbReference type="Proteomes" id="UP000265848">
    <property type="component" value="Unassembled WGS sequence"/>
</dbReference>
<gene>
    <name evidence="1" type="ORF">DL237_15390</name>
</gene>
<dbReference type="NCBIfam" id="TIGR03223">
    <property type="entry name" value="Phn_opern_protn"/>
    <property type="match status" value="1"/>
</dbReference>
<dbReference type="OrthoDB" id="4954742at2"/>
<organism evidence="1 2">
    <name type="scientific">Pseudooceanicola sediminis</name>
    <dbReference type="NCBI Taxonomy" id="2211117"/>
    <lineage>
        <taxon>Bacteria</taxon>
        <taxon>Pseudomonadati</taxon>
        <taxon>Pseudomonadota</taxon>
        <taxon>Alphaproteobacteria</taxon>
        <taxon>Rhodobacterales</taxon>
        <taxon>Paracoccaceae</taxon>
        <taxon>Pseudooceanicola</taxon>
    </lineage>
</organism>
<reference evidence="1 2" key="1">
    <citation type="submission" date="2018-08" db="EMBL/GenBank/DDBJ databases">
        <title>Pseudooceanicola sediminis CY03 in the family Rhodobacteracea.</title>
        <authorList>
            <person name="Zhang Y.-J."/>
        </authorList>
    </citation>
    <scope>NUCLEOTIDE SEQUENCE [LARGE SCALE GENOMIC DNA]</scope>
    <source>
        <strain evidence="1 2">CY03</strain>
    </source>
</reference>
<dbReference type="EMBL" id="QWJJ01000014">
    <property type="protein sequence ID" value="RII37781.1"/>
    <property type="molecule type" value="Genomic_DNA"/>
</dbReference>
<protein>
    <submittedName>
        <fullName evidence="1">DUF1045 domain-containing protein</fullName>
    </submittedName>
</protein>
<proteinExistence type="predicted"/>
<sequence length="236" mass="25658">MTDFSRYALYYMPDPGPLADFGAAWLGWDAQAGRVTPHPDIAGLPRPLDQITATPRKYGFHGTIKPPFRLADGHSVAALRSAARALCATRPPVRMAGLRLHRLGAFLALTPEGDAGPLADLAGTMVRGLDNFRAAAPEAELARRRKAGLSPRQEALLRDWGYPYVLEEFRFHLTLTGRLAPDEAEQTAQALAPHLAAIDMAPFNITSLCLAGEDTDGRFHLIERLPLLAAPDPHLT</sequence>
<dbReference type="RefSeq" id="WP_119399974.1">
    <property type="nucleotide sequence ID" value="NZ_QWJJ01000014.1"/>
</dbReference>
<name>A0A399IXM1_9RHOB</name>
<dbReference type="PIRSF" id="PIRSF033328">
    <property type="entry name" value="Phest_Mll4975"/>
    <property type="match status" value="1"/>
</dbReference>
<dbReference type="InterPro" id="IPR009389">
    <property type="entry name" value="DUF1045"/>
</dbReference>
<accession>A0A399IXM1</accession>
<dbReference type="AlphaFoldDB" id="A0A399IXM1"/>